<evidence type="ECO:0000256" key="3">
    <source>
        <dbReference type="SAM" id="MobiDB-lite"/>
    </source>
</evidence>
<name>C1BPD5_CALRO</name>
<proteinExistence type="evidence at transcript level"/>
<keyword evidence="5" id="KW-0346">Stress response</keyword>
<dbReference type="InterPro" id="IPR002068">
    <property type="entry name" value="A-crystallin/Hsp20_dom"/>
</dbReference>
<dbReference type="PRINTS" id="PR00299">
    <property type="entry name" value="ACRYSTALLIN"/>
</dbReference>
<dbReference type="GO" id="GO:0042026">
    <property type="term" value="P:protein refolding"/>
    <property type="evidence" value="ECO:0007669"/>
    <property type="project" value="TreeGrafter"/>
</dbReference>
<comment type="similarity">
    <text evidence="1 2">Belongs to the small heat shock protein (HSP20) family.</text>
</comment>
<feature type="compositionally biased region" description="Low complexity" evidence="3">
    <location>
        <begin position="101"/>
        <end position="110"/>
    </location>
</feature>
<gene>
    <name evidence="5" type="primary">HSPB1</name>
</gene>
<dbReference type="CDD" id="cd06526">
    <property type="entry name" value="metazoan_ACD"/>
    <property type="match status" value="1"/>
</dbReference>
<dbReference type="GO" id="GO:0009408">
    <property type="term" value="P:response to heat"/>
    <property type="evidence" value="ECO:0007669"/>
    <property type="project" value="TreeGrafter"/>
</dbReference>
<feature type="compositionally biased region" description="Low complexity" evidence="3">
    <location>
        <begin position="128"/>
        <end position="143"/>
    </location>
</feature>
<dbReference type="PANTHER" id="PTHR45640">
    <property type="entry name" value="HEAT SHOCK PROTEIN HSP-12.2-RELATED"/>
    <property type="match status" value="1"/>
</dbReference>
<reference evidence="5" key="1">
    <citation type="submission" date="2009-03" db="EMBL/GenBank/DDBJ databases">
        <title>Caligus rogercresseyi ESTs and full-length cDNAs.</title>
        <authorList>
            <person name="Yasuike M."/>
            <person name="von Schalburg K."/>
            <person name="Cooper G."/>
            <person name="Leong J."/>
            <person name="Jones S.R.M."/>
            <person name="Koop B.F."/>
        </authorList>
    </citation>
    <scope>NUCLEOTIDE SEQUENCE</scope>
    <source>
        <tissue evidence="5">Whole tissue</tissue>
    </source>
</reference>
<dbReference type="PROSITE" id="PS01031">
    <property type="entry name" value="SHSP"/>
    <property type="match status" value="1"/>
</dbReference>
<feature type="region of interest" description="Disordered" evidence="3">
    <location>
        <begin position="56"/>
        <end position="143"/>
    </location>
</feature>
<evidence type="ECO:0000256" key="2">
    <source>
        <dbReference type="RuleBase" id="RU003616"/>
    </source>
</evidence>
<dbReference type="EMBL" id="BT076464">
    <property type="protein sequence ID" value="ACO10888.1"/>
    <property type="molecule type" value="mRNA"/>
</dbReference>
<dbReference type="SUPFAM" id="SSF49764">
    <property type="entry name" value="HSP20-like chaperones"/>
    <property type="match status" value="1"/>
</dbReference>
<sequence>MKMSVENGSRVPVTLRDHFWNDPFFSSTWDDFHKVQEQMMKRSQEMFQKFHEDVKKMEGGSGNSSSSHSYSMQSHSSNSDKKDSTEGSSSSMMSTEKKESSSSNKGGNDSITCGKGNDMFTSHKGNGMFSSNMNDEMSSSNSRSMFNDSGMNGDYNPWFLSRRWLMPSIFSNEFGKDLNIFQDKDEQVIRIKDEEDKFEISLDTHSYRPDELKVNIKDGVISIEAKHEEKSEDGSKFVSKQFVRKYTLPKNTKPEQVNSNLSSDGVLVITAPKMKPIVHEGERAVPITMKS</sequence>
<feature type="domain" description="SHSP" evidence="4">
    <location>
        <begin position="179"/>
        <end position="290"/>
    </location>
</feature>
<dbReference type="PANTHER" id="PTHR45640:SF26">
    <property type="entry name" value="RE23625P"/>
    <property type="match status" value="1"/>
</dbReference>
<feature type="compositionally biased region" description="Low complexity" evidence="3">
    <location>
        <begin position="63"/>
        <end position="77"/>
    </location>
</feature>
<evidence type="ECO:0000256" key="1">
    <source>
        <dbReference type="PROSITE-ProRule" id="PRU00285"/>
    </source>
</evidence>
<dbReference type="GO" id="GO:0051082">
    <property type="term" value="F:unfolded protein binding"/>
    <property type="evidence" value="ECO:0007669"/>
    <property type="project" value="TreeGrafter"/>
</dbReference>
<dbReference type="Pfam" id="PF00011">
    <property type="entry name" value="HSP20"/>
    <property type="match status" value="1"/>
</dbReference>
<evidence type="ECO:0000259" key="4">
    <source>
        <dbReference type="PROSITE" id="PS01031"/>
    </source>
</evidence>
<dbReference type="GO" id="GO:0005634">
    <property type="term" value="C:nucleus"/>
    <property type="evidence" value="ECO:0007669"/>
    <property type="project" value="TreeGrafter"/>
</dbReference>
<dbReference type="Gene3D" id="2.60.40.790">
    <property type="match status" value="1"/>
</dbReference>
<organism evidence="5">
    <name type="scientific">Caligus rogercresseyi</name>
    <name type="common">Sea louse</name>
    <dbReference type="NCBI Taxonomy" id="217165"/>
    <lineage>
        <taxon>Eukaryota</taxon>
        <taxon>Metazoa</taxon>
        <taxon>Ecdysozoa</taxon>
        <taxon>Arthropoda</taxon>
        <taxon>Crustacea</taxon>
        <taxon>Multicrustacea</taxon>
        <taxon>Hexanauplia</taxon>
        <taxon>Copepoda</taxon>
        <taxon>Siphonostomatoida</taxon>
        <taxon>Caligidae</taxon>
        <taxon>Caligus</taxon>
    </lineage>
</organism>
<accession>C1BPD5</accession>
<evidence type="ECO:0000313" key="5">
    <source>
        <dbReference type="EMBL" id="ACO10888.1"/>
    </source>
</evidence>
<protein>
    <submittedName>
        <fullName evidence="5">Heat shock protein beta-1</fullName>
    </submittedName>
</protein>
<dbReference type="InterPro" id="IPR008978">
    <property type="entry name" value="HSP20-like_chaperone"/>
</dbReference>
<dbReference type="AlphaFoldDB" id="C1BPD5"/>
<dbReference type="GO" id="GO:0005737">
    <property type="term" value="C:cytoplasm"/>
    <property type="evidence" value="ECO:0007669"/>
    <property type="project" value="TreeGrafter"/>
</dbReference>
<dbReference type="InterPro" id="IPR001436">
    <property type="entry name" value="Alpha-crystallin/sHSP_animal"/>
</dbReference>